<feature type="compositionally biased region" description="Basic and acidic residues" evidence="1">
    <location>
        <begin position="757"/>
        <end position="773"/>
    </location>
</feature>
<evidence type="ECO:0000313" key="5">
    <source>
        <dbReference type="EMBL" id="EGS17490.1"/>
    </source>
</evidence>
<feature type="compositionally biased region" description="Polar residues" evidence="1">
    <location>
        <begin position="210"/>
        <end position="229"/>
    </location>
</feature>
<dbReference type="InterPro" id="IPR056416">
    <property type="entry name" value="DH_2_fung"/>
</dbReference>
<feature type="compositionally biased region" description="Low complexity" evidence="1">
    <location>
        <begin position="799"/>
        <end position="808"/>
    </location>
</feature>
<feature type="compositionally biased region" description="Basic and acidic residues" evidence="1">
    <location>
        <begin position="734"/>
        <end position="743"/>
    </location>
</feature>
<organism evidence="6">
    <name type="scientific">Chaetomium thermophilum (strain DSM 1495 / CBS 144.50 / IMI 039719)</name>
    <name type="common">Thermochaetoides thermophila</name>
    <dbReference type="NCBI Taxonomy" id="759272"/>
    <lineage>
        <taxon>Eukaryota</taxon>
        <taxon>Fungi</taxon>
        <taxon>Dikarya</taxon>
        <taxon>Ascomycota</taxon>
        <taxon>Pezizomycotina</taxon>
        <taxon>Sordariomycetes</taxon>
        <taxon>Sordariomycetidae</taxon>
        <taxon>Sordariales</taxon>
        <taxon>Chaetomiaceae</taxon>
        <taxon>Thermochaetoides</taxon>
    </lineage>
</organism>
<feature type="compositionally biased region" description="Basic and acidic residues" evidence="1">
    <location>
        <begin position="521"/>
        <end position="544"/>
    </location>
</feature>
<feature type="compositionally biased region" description="Basic and acidic residues" evidence="1">
    <location>
        <begin position="466"/>
        <end position="481"/>
    </location>
</feature>
<feature type="region of interest" description="Disordered" evidence="1">
    <location>
        <begin position="693"/>
        <end position="969"/>
    </location>
</feature>
<accession>G0SH01</accession>
<feature type="compositionally biased region" description="Basic residues" evidence="1">
    <location>
        <begin position="586"/>
        <end position="599"/>
    </location>
</feature>
<dbReference type="eggNOG" id="ENOG502QUGT">
    <property type="taxonomic scope" value="Eukaryota"/>
</dbReference>
<feature type="domain" description="PH" evidence="3">
    <location>
        <begin position="1214"/>
        <end position="1355"/>
    </location>
</feature>
<dbReference type="KEGG" id="cthr:CTHT_0068180"/>
<dbReference type="STRING" id="759272.G0SH01"/>
<evidence type="ECO:0000259" key="2">
    <source>
        <dbReference type="Pfam" id="PF24340"/>
    </source>
</evidence>
<dbReference type="GeneID" id="18260856"/>
<feature type="region of interest" description="Disordered" evidence="1">
    <location>
        <begin position="147"/>
        <end position="679"/>
    </location>
</feature>
<feature type="compositionally biased region" description="Basic and acidic residues" evidence="1">
    <location>
        <begin position="493"/>
        <end position="510"/>
    </location>
</feature>
<feature type="compositionally biased region" description="Polar residues" evidence="1">
    <location>
        <begin position="888"/>
        <end position="904"/>
    </location>
</feature>
<sequence length="2029" mass="223086">MSPAQQEETAPAAKSDSSQCAAAVNHATASATTPTTKRASAQAKPRPKSAPAAPNRASTHKRKQPEPSLLVDFFLGRPSPARVAAQREAWKQRRKSISADAAHVREELRQEMRAAAMRRLQQPGRVADKVLAWQKKNAEAMKAYGGGVPRAEDAATEPTEVAVNLSPASVTEEDRMRIGGRDKVKKKKPMTGAAGEKDKENQSAGEKTEGNGQSSKARLPSNRSSQSSIPLVVKTAPKKRIVSDDHWMKRGQSKTTPSASSPAKPKVQAKPAPIPKDFLKRTAQNPSVQSKIRDWAQRLETSTTSPPPPRVRECCRKKSADKMALSENSSSSAVTSDTESTKTPEAKVDNGKVKTAKPTTSKSDVDDGIRVKPLMASKSKPDINDRIRVTPVFEKEQKGSNPNPRPMQSTASDDGIRVRALDDPKSGDGIRVQPLDPSSEDDKSVEKFMEKDIAGSKASKKVPTKKTADKLRQKKETEQGFKKPSQSMPGRKSPIEKTADVPTTKEKPVEGKTTTTTVKSSEAKPFKEAAEKRLAKQKSVERKAPYSSSKTTPVERNSSPSRPASTPKSSGQNILESNVEDETPVKRRPSRRHSRRRPRSPSPARREEGLHEKQHRESYSDLSGDESDRVPPTILGNKSLPEIPFGSSAFSVLDLSLGTDPQQTKKPKPQRTPSLKAVPKVIKKVVAGAKEILQESLEPPRPPPTANKPQTIESWLNSTVDPFVDAASPPTVEPIEREAKAEPTKPTPEAVKPPIGLEKRPPSRAQQDSRQHEAALSTTPKPGQSREKVSVQSEDHEATTSTTKTTQTPQSVGLRRSKATRKPTIPTKPATKNPLRDFLKEAFSGESGKHKFSPTEYHSCEADKQSAYLESDWDSTEEPQRRPGPAQSDYSSAYGSTLSSETSSHPPPRRRPPTNGIHELSTIASEEPRSVATFETASDVSQSTITRTTAVAKPTEVSRQRSQKCGLKRRLTKHSDLVSVLSHLDDGHPPARSRSARSSRSIRRKPSKASRQKADDLLEDFADDEYYYGKELKTLVDGVIPVLLRDIMNGDFGGTKADVTAKSVVNMGMTLEKLKNSHKQVPLADLDELFVWLDNISSIYDHYFDVWRLGFHGIIINLAPRLKNPKDNDSLLEAVSWNEDGDVIMETGERVDVAFLLKRPLVRVKWIVKFLKAAVEVTGSSEARRLVGVYEDLQQKARKRYREETARMMDEDANNTDTTRCRDLRTLFPLEGVVVNKLRQVVALDVFELDLRHSSGQRLECRVELIFRDNPALPSDKGDILIREIGNGTRSWLLFPPVPRQYISARRDDDGRSLTAMIRGTHNGIEWYELLKFSSTSEEQIDYWLNVLGTHPLPPTTRSRPVSMVVEPSPSKPDGLPVDIPVGERRLHQSRTETREDPQTHPQHDSQPAKGSSTSPLKTVPSQHPPQAPRPGSTPIQSLESSPIDIDTPRLARPTPNSTPYRADGAPPPPIHRTLGPLNSGLLVPPVDFAFRTRLRRKTSSPLKHEYHPSDVSSESSSSLSSDEDDVRPDDDDDSDEVSSETSESSSSEDELEDDEIPDTIPGYSIKEDSNPAATVFSENTILPEHSASQVAGAADRDQAQTEPDIQRFVASVSYWSSRKGVWKDINDGQPASILVHPGCMEVHVFDEQHAIRQAYQLQTSSLSRTANTDKEAPLILLVLTPVVMIRRSTAVDLEVRSPASPESRLKIDATMFRFRAANLVEAKDLYDAVHFSRLNNSRYIQLSEEARVRAFGQMHAQGEEDSMDGDNSSHRRSWFGRKNSYRASARAPSVSQGSLSTTISAGSFLRRLLGGGNNSFNIDESSIDRQSHPASHGGPGLCTPSGYSLSGTNISPPRSVSLSGSGKSLSQSIQSRLSNGFGRSPDNPFLIRCHLNVANNRWLDKGDCILHISRPPPGVRQELSLYNGLEKRIVVTHATKKQKKGVIGGNDEGTPLILLDAVLGSKCFSMLGSKGIMCSVWENLRDEEGNIGVAPRNGAIAGRVTKWCFQCKSGQQAQWIMGLLTAEVPGLI</sequence>
<dbReference type="EMBL" id="GL988047">
    <property type="protein sequence ID" value="EGS17490.1"/>
    <property type="molecule type" value="Genomic_DNA"/>
</dbReference>
<keyword evidence="6" id="KW-1185">Reference proteome</keyword>
<feature type="compositionally biased region" description="Basic and acidic residues" evidence="1">
    <location>
        <begin position="440"/>
        <end position="454"/>
    </location>
</feature>
<feature type="domain" description="DBL homology" evidence="2">
    <location>
        <begin position="1011"/>
        <end position="1200"/>
    </location>
</feature>
<feature type="compositionally biased region" description="Polar residues" evidence="1">
    <location>
        <begin position="399"/>
        <end position="412"/>
    </location>
</feature>
<name>G0SH01_CHATD</name>
<feature type="region of interest" description="Disordered" evidence="1">
    <location>
        <begin position="981"/>
        <end position="1013"/>
    </location>
</feature>
<feature type="compositionally biased region" description="Polar residues" evidence="1">
    <location>
        <begin position="933"/>
        <end position="949"/>
    </location>
</feature>
<evidence type="ECO:0000259" key="4">
    <source>
        <dbReference type="Pfam" id="PF24345"/>
    </source>
</evidence>
<feature type="compositionally biased region" description="Basic and acidic residues" evidence="1">
    <location>
        <begin position="310"/>
        <end position="321"/>
    </location>
</feature>
<feature type="compositionally biased region" description="Polar residues" evidence="1">
    <location>
        <begin position="546"/>
        <end position="576"/>
    </location>
</feature>
<evidence type="ECO:0000313" key="6">
    <source>
        <dbReference type="Proteomes" id="UP000008066"/>
    </source>
</evidence>
<feature type="region of interest" description="Disordered" evidence="1">
    <location>
        <begin position="1"/>
        <end position="70"/>
    </location>
</feature>
<feature type="compositionally biased region" description="Basic and acidic residues" evidence="1">
    <location>
        <begin position="195"/>
        <end position="209"/>
    </location>
</feature>
<dbReference type="Pfam" id="PF24345">
    <property type="entry name" value="PH_24"/>
    <property type="match status" value="1"/>
</dbReference>
<feature type="compositionally biased region" description="Polar residues" evidence="1">
    <location>
        <begin position="1842"/>
        <end position="1855"/>
    </location>
</feature>
<proteinExistence type="predicted"/>
<feature type="compositionally biased region" description="Basic and acidic residues" evidence="1">
    <location>
        <begin position="784"/>
        <end position="798"/>
    </location>
</feature>
<evidence type="ECO:0000259" key="3">
    <source>
        <dbReference type="Pfam" id="PF24344"/>
    </source>
</evidence>
<reference evidence="5 6" key="1">
    <citation type="journal article" date="2011" name="Cell">
        <title>Insight into structure and assembly of the nuclear pore complex by utilizing the genome of a eukaryotic thermophile.</title>
        <authorList>
            <person name="Amlacher S."/>
            <person name="Sarges P."/>
            <person name="Flemming D."/>
            <person name="van Noort V."/>
            <person name="Kunze R."/>
            <person name="Devos D.P."/>
            <person name="Arumugam M."/>
            <person name="Bork P."/>
            <person name="Hurt E."/>
        </authorList>
    </citation>
    <scope>NUCLEOTIDE SEQUENCE [LARGE SCALE GENOMIC DNA]</scope>
    <source>
        <strain evidence="6">DSM 1495 / CBS 144.50 / IMI 039719</strain>
    </source>
</reference>
<feature type="compositionally biased region" description="Basic and acidic residues" evidence="1">
    <location>
        <begin position="604"/>
        <end position="619"/>
    </location>
</feature>
<feature type="compositionally biased region" description="Polar residues" evidence="1">
    <location>
        <begin position="1405"/>
        <end position="1422"/>
    </location>
</feature>
<evidence type="ECO:0000256" key="1">
    <source>
        <dbReference type="SAM" id="MobiDB-lite"/>
    </source>
</evidence>
<feature type="compositionally biased region" description="Acidic residues" evidence="1">
    <location>
        <begin position="1547"/>
        <end position="1558"/>
    </location>
</feature>
<feature type="compositionally biased region" description="Low complexity" evidence="1">
    <location>
        <begin position="253"/>
        <end position="271"/>
    </location>
</feature>
<dbReference type="OrthoDB" id="5408934at2759"/>
<feature type="compositionally biased region" description="Basic and acidic residues" evidence="1">
    <location>
        <begin position="1382"/>
        <end position="1404"/>
    </location>
</feature>
<dbReference type="OMA" id="FMIQMKS"/>
<feature type="compositionally biased region" description="Basic and acidic residues" evidence="1">
    <location>
        <begin position="172"/>
        <end position="182"/>
    </location>
</feature>
<feature type="domain" description="PH" evidence="4">
    <location>
        <begin position="1599"/>
        <end position="1748"/>
    </location>
</feature>
<feature type="compositionally biased region" description="Polar residues" evidence="1">
    <location>
        <begin position="707"/>
        <end position="720"/>
    </location>
</feature>
<feature type="compositionally biased region" description="Basic and acidic residues" evidence="1">
    <location>
        <begin position="379"/>
        <end position="398"/>
    </location>
</feature>
<feature type="compositionally biased region" description="Low complexity" evidence="1">
    <location>
        <begin position="326"/>
        <end position="338"/>
    </location>
</feature>
<dbReference type="RefSeq" id="XP_006697108.1">
    <property type="nucleotide sequence ID" value="XM_006697045.1"/>
</dbReference>
<dbReference type="Pfam" id="PF24344">
    <property type="entry name" value="PH_23"/>
    <property type="match status" value="1"/>
</dbReference>
<dbReference type="Pfam" id="PF24340">
    <property type="entry name" value="DH_2"/>
    <property type="match status" value="1"/>
</dbReference>
<dbReference type="InterPro" id="IPR056223">
    <property type="entry name" value="PH_24"/>
</dbReference>
<feature type="compositionally biased region" description="Basic and acidic residues" evidence="1">
    <location>
        <begin position="414"/>
        <end position="428"/>
    </location>
</feature>
<protein>
    <submittedName>
        <fullName evidence="5">Uncharacterized protein</fullName>
    </submittedName>
</protein>
<feature type="compositionally biased region" description="Basic residues" evidence="1">
    <location>
        <begin position="994"/>
        <end position="1011"/>
    </location>
</feature>
<feature type="region of interest" description="Disordered" evidence="1">
    <location>
        <begin position="1352"/>
        <end position="1484"/>
    </location>
</feature>
<dbReference type="InterPro" id="IPR056222">
    <property type="entry name" value="PH_23"/>
</dbReference>
<feature type="compositionally biased region" description="Basic and acidic residues" evidence="1">
    <location>
        <begin position="339"/>
        <end position="352"/>
    </location>
</feature>
<dbReference type="Proteomes" id="UP000008066">
    <property type="component" value="Unassembled WGS sequence"/>
</dbReference>
<gene>
    <name evidence="5" type="ORF">CTHT_0068180</name>
</gene>
<feature type="compositionally biased region" description="Acidic residues" evidence="1">
    <location>
        <begin position="1522"/>
        <end position="1539"/>
    </location>
</feature>
<dbReference type="HOGENOM" id="CLU_001441_0_0_1"/>
<feature type="region of interest" description="Disordered" evidence="1">
    <location>
        <begin position="1500"/>
        <end position="1570"/>
    </location>
</feature>
<feature type="compositionally biased region" description="Low complexity" evidence="1">
    <location>
        <begin position="1510"/>
        <end position="1521"/>
    </location>
</feature>
<feature type="compositionally biased region" description="Low complexity" evidence="1">
    <location>
        <begin position="21"/>
        <end position="57"/>
    </location>
</feature>
<feature type="region of interest" description="Disordered" evidence="1">
    <location>
        <begin position="1820"/>
        <end position="1864"/>
    </location>
</feature>